<accession>A0A0P1GKL0</accession>
<proteinExistence type="predicted"/>
<dbReference type="RefSeq" id="WP_159452529.1">
    <property type="nucleotide sequence ID" value="NZ_CYSE01000014.1"/>
</dbReference>
<dbReference type="AlphaFoldDB" id="A0A0P1GKL0"/>
<dbReference type="EMBL" id="CYSE01000014">
    <property type="protein sequence ID" value="CUH82502.1"/>
    <property type="molecule type" value="Genomic_DNA"/>
</dbReference>
<dbReference type="InterPro" id="IPR025235">
    <property type="entry name" value="DUF4178"/>
</dbReference>
<gene>
    <name evidence="2" type="ORF">TRN7648_04044</name>
</gene>
<name>A0A0P1GKL0_9RHOB</name>
<dbReference type="Proteomes" id="UP000054935">
    <property type="component" value="Unassembled WGS sequence"/>
</dbReference>
<evidence type="ECO:0000313" key="3">
    <source>
        <dbReference type="Proteomes" id="UP000054935"/>
    </source>
</evidence>
<dbReference type="STRING" id="441103.TRN7648_04044"/>
<evidence type="ECO:0000259" key="1">
    <source>
        <dbReference type="Pfam" id="PF13785"/>
    </source>
</evidence>
<reference evidence="2 3" key="1">
    <citation type="submission" date="2015-09" db="EMBL/GenBank/DDBJ databases">
        <authorList>
            <consortium name="Swine Surveillance"/>
        </authorList>
    </citation>
    <scope>NUCLEOTIDE SEQUENCE [LARGE SCALE GENOMIC DNA]</scope>
    <source>
        <strain evidence="2 3">CECT 7648</strain>
    </source>
</reference>
<protein>
    <recommendedName>
        <fullName evidence="1">DUF4178 domain-containing protein</fullName>
    </recommendedName>
</protein>
<sequence length="205" mass="22737">MPEFTCPNCGTPVPDQTRFVRMVSCESCGTALLIEDDVVRNAGDSGVMHDTPALFAIGDTIRAGKDEIRIFGQARFSYGRGTWDEFWGLDQHGAPVWVSVDEGDIAVQREFLDQSISPAQAQGTQLGAMWTIDGEQYAVNEKETAECLAIRGSFDHELHVGERYGFFNAQGPRAQILSCEYWEGGALLYVGRWFSPYDIQIEGRA</sequence>
<keyword evidence="3" id="KW-1185">Reference proteome</keyword>
<evidence type="ECO:0000313" key="2">
    <source>
        <dbReference type="EMBL" id="CUH82502.1"/>
    </source>
</evidence>
<organism evidence="2 3">
    <name type="scientific">Tropicibacter naphthalenivorans</name>
    <dbReference type="NCBI Taxonomy" id="441103"/>
    <lineage>
        <taxon>Bacteria</taxon>
        <taxon>Pseudomonadati</taxon>
        <taxon>Pseudomonadota</taxon>
        <taxon>Alphaproteobacteria</taxon>
        <taxon>Rhodobacterales</taxon>
        <taxon>Roseobacteraceae</taxon>
        <taxon>Tropicibacter</taxon>
    </lineage>
</organism>
<feature type="domain" description="DUF4178" evidence="1">
    <location>
        <begin position="57"/>
        <end position="196"/>
    </location>
</feature>
<dbReference type="Pfam" id="PF13785">
    <property type="entry name" value="DUF4178"/>
    <property type="match status" value="1"/>
</dbReference>